<dbReference type="InterPro" id="IPR036188">
    <property type="entry name" value="FAD/NAD-bd_sf"/>
</dbReference>
<sequence>MDIQLNQVLNPTNEQRLEMIKNSLETAGRSEDYEYIVRLLSPPPDITNYAQPGELKGVKIGVIGGGLAGLSAAFELRKLGADITILEANDSRIGGRVYTYYFDEEGKYYNEFGAHRIPVTHQTTWHYINLFGLNTFPLSLRKRNNFLYVHNTRLRTTDSIEEILYPLYNLTPQERNTPWPELNDYAFLYPMMQLPPDIRSELIQILPNYSPEYLTLANYSVRQTLENLGLSQGAISLISGVDPGTGALLDISYAETVQEEYTMDYRNTYTIEGGIVNLPYAFIQSFFTDKPPQYQAIPSSSLGTVTYWPGQTVTGIYEMQNSSKIVLTHRNVQDLSSTADAYDYVVCAIPYSTLREVDIKPYFSNRKMQAILEYNYTNSQKTFFLCRERFWEQDTDYGRMVGGFSRTDLPIQYIFYPGDHLLCPDLSSCSPNEPGVLIASYNYHMNATRVGNMKENLRFEYIKESVEEVHGLPGGFLDSVVADHKTVVWDNEPYNRGAFAEALPGQKQLFAYEMQKPEFNQRIFFAGEHLSTKHAWMQGALYTGMNAANQLASSFHRQQAKIPDYSFFI</sequence>
<dbReference type="Gene3D" id="3.50.50.60">
    <property type="entry name" value="FAD/NAD(P)-binding domain"/>
    <property type="match status" value="1"/>
</dbReference>
<dbReference type="InterPro" id="IPR002937">
    <property type="entry name" value="Amino_oxidase"/>
</dbReference>
<gene>
    <name evidence="2" type="ORF">RZO55_04405</name>
</gene>
<organism evidence="2 3">
    <name type="scientific">Clostridium boliviensis</name>
    <dbReference type="NCBI Taxonomy" id="318465"/>
    <lineage>
        <taxon>Bacteria</taxon>
        <taxon>Bacillati</taxon>
        <taxon>Bacillota</taxon>
        <taxon>Clostridia</taxon>
        <taxon>Eubacteriales</taxon>
        <taxon>Clostridiaceae</taxon>
        <taxon>Clostridium</taxon>
    </lineage>
</organism>
<evidence type="ECO:0000313" key="2">
    <source>
        <dbReference type="EMBL" id="MDW2796819.1"/>
    </source>
</evidence>
<keyword evidence="2" id="KW-0560">Oxidoreductase</keyword>
<evidence type="ECO:0000259" key="1">
    <source>
        <dbReference type="Pfam" id="PF01593"/>
    </source>
</evidence>
<dbReference type="RefSeq" id="WP_318063084.1">
    <property type="nucleotide sequence ID" value="NZ_JAWONS010000099.1"/>
</dbReference>
<name>A0ABU4GGR8_9CLOT</name>
<dbReference type="Pfam" id="PF01593">
    <property type="entry name" value="Amino_oxidase"/>
    <property type="match status" value="1"/>
</dbReference>
<keyword evidence="3" id="KW-1185">Reference proteome</keyword>
<evidence type="ECO:0000313" key="3">
    <source>
        <dbReference type="Proteomes" id="UP001276854"/>
    </source>
</evidence>
<reference evidence="2 3" key="1">
    <citation type="submission" date="2023-10" db="EMBL/GenBank/DDBJ databases">
        <title>A novel Glycoside Hydrolase 43-Like Enzyme from Clostrdium boliviensis is an Endo-xylanase, and a Candidate for Xylooligosaccharides Production from Different Xylan Substrates.</title>
        <authorList>
            <person name="Alvarez M.T."/>
            <person name="Rocabado-Villegas L.R."/>
            <person name="Salas-Veizaga D.M."/>
            <person name="Linares-Pasten J.A."/>
            <person name="Gudmundsdottir E.E."/>
            <person name="Hreggvidsson G.O."/>
            <person name="Adlercreutz P."/>
            <person name="Nordberg Karlsson E."/>
        </authorList>
    </citation>
    <scope>NUCLEOTIDE SEQUENCE [LARGE SCALE GENOMIC DNA]</scope>
    <source>
        <strain evidence="2 3">E-1</strain>
    </source>
</reference>
<dbReference type="GO" id="GO:0016491">
    <property type="term" value="F:oxidoreductase activity"/>
    <property type="evidence" value="ECO:0007669"/>
    <property type="project" value="UniProtKB-KW"/>
</dbReference>
<dbReference type="PANTHER" id="PTHR10742">
    <property type="entry name" value="FLAVIN MONOAMINE OXIDASE"/>
    <property type="match status" value="1"/>
</dbReference>
<dbReference type="Gene3D" id="3.90.660.10">
    <property type="match status" value="1"/>
</dbReference>
<dbReference type="SUPFAM" id="SSF54373">
    <property type="entry name" value="FAD-linked reductases, C-terminal domain"/>
    <property type="match status" value="1"/>
</dbReference>
<dbReference type="PANTHER" id="PTHR10742:SF410">
    <property type="entry name" value="LYSINE-SPECIFIC HISTONE DEMETHYLASE 2"/>
    <property type="match status" value="1"/>
</dbReference>
<comment type="caution">
    <text evidence="2">The sequence shown here is derived from an EMBL/GenBank/DDBJ whole genome shotgun (WGS) entry which is preliminary data.</text>
</comment>
<feature type="domain" description="Amine oxidase" evidence="1">
    <location>
        <begin position="67"/>
        <end position="551"/>
    </location>
</feature>
<dbReference type="SUPFAM" id="SSF51905">
    <property type="entry name" value="FAD/NAD(P)-binding domain"/>
    <property type="match status" value="1"/>
</dbReference>
<dbReference type="Gene3D" id="1.20.1440.240">
    <property type="match status" value="1"/>
</dbReference>
<dbReference type="EC" id="1.-.-.-" evidence="2"/>
<dbReference type="Proteomes" id="UP001276854">
    <property type="component" value="Unassembled WGS sequence"/>
</dbReference>
<accession>A0ABU4GGR8</accession>
<dbReference type="EMBL" id="JAWONS010000099">
    <property type="protein sequence ID" value="MDW2796819.1"/>
    <property type="molecule type" value="Genomic_DNA"/>
</dbReference>
<proteinExistence type="predicted"/>
<dbReference type="InterPro" id="IPR050281">
    <property type="entry name" value="Flavin_monoamine_oxidase"/>
</dbReference>
<protein>
    <submittedName>
        <fullName evidence="2">NAD(P)/FAD-dependent oxidoreductase</fullName>
        <ecNumber evidence="2">1.-.-.-</ecNumber>
    </submittedName>
</protein>